<dbReference type="Gene3D" id="1.10.1140.10">
    <property type="entry name" value="Bovine Mitochondrial F1-atpase, Atp Synthase Beta Chain, Chain D, domain 3"/>
    <property type="match status" value="1"/>
</dbReference>
<dbReference type="NCBIfam" id="TIGR01039">
    <property type="entry name" value="atpD"/>
    <property type="match status" value="1"/>
</dbReference>
<dbReference type="GO" id="GO:0046933">
    <property type="term" value="F:proton-transporting ATP synthase activity, rotational mechanism"/>
    <property type="evidence" value="ECO:0007669"/>
    <property type="project" value="UniProtKB-UniRule"/>
</dbReference>
<dbReference type="InterPro" id="IPR027417">
    <property type="entry name" value="P-loop_NTPase"/>
</dbReference>
<feature type="domain" description="AAA+ ATPase" evidence="13">
    <location>
        <begin position="146"/>
        <end position="410"/>
    </location>
</feature>
<keyword evidence="6 12" id="KW-0067">ATP-binding</keyword>
<dbReference type="FunFam" id="1.10.1140.10:FF:000005">
    <property type="entry name" value="ATP synthase subunit beta"/>
    <property type="match status" value="1"/>
</dbReference>
<evidence type="ECO:0000256" key="11">
    <source>
        <dbReference type="ARBA" id="ARBA00023310"/>
    </source>
</evidence>
<organism evidence="14 15">
    <name type="scientific">Candidatus Pullilachnospira gallistercoris</name>
    <dbReference type="NCBI Taxonomy" id="2840911"/>
    <lineage>
        <taxon>Bacteria</taxon>
        <taxon>Bacillati</taxon>
        <taxon>Bacillota</taxon>
        <taxon>Clostridia</taxon>
        <taxon>Lachnospirales</taxon>
        <taxon>Lachnospiraceae</taxon>
        <taxon>Lachnospiraceae incertae sedis</taxon>
        <taxon>Candidatus Pullilachnospira</taxon>
    </lineage>
</organism>
<evidence type="ECO:0000259" key="13">
    <source>
        <dbReference type="SMART" id="SM00382"/>
    </source>
</evidence>
<dbReference type="Pfam" id="PF02874">
    <property type="entry name" value="ATP-synt_ab_N"/>
    <property type="match status" value="1"/>
</dbReference>
<comment type="similarity">
    <text evidence="2 12">Belongs to the ATPase alpha/beta chains family.</text>
</comment>
<dbReference type="Pfam" id="PF00006">
    <property type="entry name" value="ATP-synt_ab"/>
    <property type="match status" value="1"/>
</dbReference>
<dbReference type="PANTHER" id="PTHR15184">
    <property type="entry name" value="ATP SYNTHASE"/>
    <property type="match status" value="1"/>
</dbReference>
<dbReference type="EMBL" id="DVHM01000133">
    <property type="protein sequence ID" value="HIR71280.1"/>
    <property type="molecule type" value="Genomic_DNA"/>
</dbReference>
<sequence length="463" mass="49974">MKSASVGEIIRIIGAVLDIRFPGGQLPEIGDAVTVLGADGRSLTAEAAQQLGDDTVRCVALGATEGLRRGMRAVAAGGPLEVPVGPQTLGRIFNVLGEPVDGGKMPEGAPRLPIHRQPPAFADQAETTEILETGIKVVDLLCPYQKGGKIGLFGGAGVGKTVLIQELIHNIATRHGGCSVFTGVGERTREGNDLYYEMKASGVLEKTCMVFGQMNEPPGARMRAAFTGLTMAEYFRDTEQSDVLLFIDNIFRFIQAGAEVSALLGRMPSAVGYQPTLQTEMGALQERITSTKEGSITSVQAVYVPADDLTDPAPATTFAHLDATTVLERSIAELGIYPAVDPLNVSSRMLTEQIVGKEHFETARGVQEILERYRELQDIIAILGMDELSEEDRLTVSRARKIQRFFSQPFFSASQFTGMEGRYVPRAETVKGFAGILEGRYDDLPENLFYNAGTIAEVEARAK</sequence>
<dbReference type="SMART" id="SM00382">
    <property type="entry name" value="AAA"/>
    <property type="match status" value="1"/>
</dbReference>
<keyword evidence="11 12" id="KW-0066">ATP synthesis</keyword>
<keyword evidence="8 12" id="KW-0406">Ion transport</keyword>
<reference evidence="14" key="1">
    <citation type="submission" date="2020-10" db="EMBL/GenBank/DDBJ databases">
        <authorList>
            <person name="Gilroy R."/>
        </authorList>
    </citation>
    <scope>NUCLEOTIDE SEQUENCE</scope>
    <source>
        <strain evidence="14">ChiSjej5B23-6657</strain>
    </source>
</reference>
<dbReference type="FunFam" id="3.40.50.300:FF:000004">
    <property type="entry name" value="ATP synthase subunit beta"/>
    <property type="match status" value="1"/>
</dbReference>
<dbReference type="SUPFAM" id="SSF50615">
    <property type="entry name" value="N-terminal domain of alpha and beta subunits of F1 ATP synthase"/>
    <property type="match status" value="1"/>
</dbReference>
<evidence type="ECO:0000256" key="8">
    <source>
        <dbReference type="ARBA" id="ARBA00023065"/>
    </source>
</evidence>
<dbReference type="EC" id="7.1.2.2" evidence="12"/>
<dbReference type="InterPro" id="IPR024034">
    <property type="entry name" value="ATPase_F1/V1_b/a_C"/>
</dbReference>
<dbReference type="Gene3D" id="2.40.10.170">
    <property type="match status" value="1"/>
</dbReference>
<evidence type="ECO:0000256" key="1">
    <source>
        <dbReference type="ARBA" id="ARBA00004170"/>
    </source>
</evidence>
<comment type="caution">
    <text evidence="14">The sequence shown here is derived from an EMBL/GenBank/DDBJ whole genome shotgun (WGS) entry which is preliminary data.</text>
</comment>
<dbReference type="GO" id="GO:0005886">
    <property type="term" value="C:plasma membrane"/>
    <property type="evidence" value="ECO:0007669"/>
    <property type="project" value="UniProtKB-SubCell"/>
</dbReference>
<comment type="subcellular location">
    <subcellularLocation>
        <location evidence="12">Cell membrane</location>
        <topology evidence="12">Peripheral membrane protein</topology>
    </subcellularLocation>
    <subcellularLocation>
        <location evidence="1">Membrane</location>
        <topology evidence="1">Peripheral membrane protein</topology>
    </subcellularLocation>
</comment>
<dbReference type="InterPro" id="IPR005722">
    <property type="entry name" value="ATP_synth_F1_bsu"/>
</dbReference>
<evidence type="ECO:0000256" key="9">
    <source>
        <dbReference type="ARBA" id="ARBA00023136"/>
    </source>
</evidence>
<evidence type="ECO:0000256" key="6">
    <source>
        <dbReference type="ARBA" id="ARBA00022840"/>
    </source>
</evidence>
<comment type="function">
    <text evidence="12">Produces ATP from ADP in the presence of a proton gradient across the membrane. The catalytic sites are hosted primarily by the beta subunits.</text>
</comment>
<dbReference type="HAMAP" id="MF_01347">
    <property type="entry name" value="ATP_synth_beta_bact"/>
    <property type="match status" value="1"/>
</dbReference>
<evidence type="ECO:0000256" key="4">
    <source>
        <dbReference type="ARBA" id="ARBA00022741"/>
    </source>
</evidence>
<comment type="catalytic activity">
    <reaction evidence="12">
        <text>ATP + H2O + 4 H(+)(in) = ADP + phosphate + 5 H(+)(out)</text>
        <dbReference type="Rhea" id="RHEA:57720"/>
        <dbReference type="ChEBI" id="CHEBI:15377"/>
        <dbReference type="ChEBI" id="CHEBI:15378"/>
        <dbReference type="ChEBI" id="CHEBI:30616"/>
        <dbReference type="ChEBI" id="CHEBI:43474"/>
        <dbReference type="ChEBI" id="CHEBI:456216"/>
        <dbReference type="EC" id="7.1.2.2"/>
    </reaction>
</comment>
<dbReference type="GO" id="GO:0045259">
    <property type="term" value="C:proton-transporting ATP synthase complex"/>
    <property type="evidence" value="ECO:0007669"/>
    <property type="project" value="UniProtKB-KW"/>
</dbReference>
<dbReference type="AlphaFoldDB" id="A0A9D1EAD4"/>
<evidence type="ECO:0000313" key="15">
    <source>
        <dbReference type="Proteomes" id="UP000823912"/>
    </source>
</evidence>
<keyword evidence="4 12" id="KW-0547">Nucleotide-binding</keyword>
<dbReference type="CDD" id="cd18115">
    <property type="entry name" value="ATP-synt_F1_beta_N"/>
    <property type="match status" value="1"/>
</dbReference>
<dbReference type="InterPro" id="IPR036121">
    <property type="entry name" value="ATPase_F1/V1/A1_a/bsu_N_sf"/>
</dbReference>
<evidence type="ECO:0000256" key="3">
    <source>
        <dbReference type="ARBA" id="ARBA00022448"/>
    </source>
</evidence>
<dbReference type="InterPro" id="IPR004100">
    <property type="entry name" value="ATPase_F1/V1/A1_a/bsu_N"/>
</dbReference>
<protein>
    <recommendedName>
        <fullName evidence="12">ATP synthase subunit beta</fullName>
        <ecNumber evidence="12">7.1.2.2</ecNumber>
    </recommendedName>
    <alternativeName>
        <fullName evidence="12">ATP synthase F1 sector subunit beta</fullName>
    </alternativeName>
    <alternativeName>
        <fullName evidence="12">F-ATPase subunit beta</fullName>
    </alternativeName>
</protein>
<keyword evidence="3 12" id="KW-0813">Transport</keyword>
<dbReference type="InterPro" id="IPR055190">
    <property type="entry name" value="ATP-synt_VA_C"/>
</dbReference>
<evidence type="ECO:0000256" key="2">
    <source>
        <dbReference type="ARBA" id="ARBA00008936"/>
    </source>
</evidence>
<keyword evidence="5 12" id="KW-0375">Hydrogen ion transport</keyword>
<dbReference type="SUPFAM" id="SSF52540">
    <property type="entry name" value="P-loop containing nucleoside triphosphate hydrolases"/>
    <property type="match status" value="1"/>
</dbReference>
<dbReference type="GO" id="GO:0005524">
    <property type="term" value="F:ATP binding"/>
    <property type="evidence" value="ECO:0007669"/>
    <property type="project" value="UniProtKB-UniRule"/>
</dbReference>
<name>A0A9D1EAD4_9FIRM</name>
<evidence type="ECO:0000256" key="10">
    <source>
        <dbReference type="ARBA" id="ARBA00023196"/>
    </source>
</evidence>
<keyword evidence="9 12" id="KW-0472">Membrane</keyword>
<gene>
    <name evidence="12 14" type="primary">atpD</name>
    <name evidence="14" type="ORF">IAA55_08365</name>
</gene>
<dbReference type="CDD" id="cd01133">
    <property type="entry name" value="F1-ATPase_beta_CD"/>
    <property type="match status" value="1"/>
</dbReference>
<dbReference type="SUPFAM" id="SSF47917">
    <property type="entry name" value="C-terminal domain of alpha and beta subunits of F1 ATP synthase"/>
    <property type="match status" value="1"/>
</dbReference>
<dbReference type="Proteomes" id="UP000823912">
    <property type="component" value="Unassembled WGS sequence"/>
</dbReference>
<accession>A0A9D1EAD4</accession>
<reference evidence="14" key="2">
    <citation type="journal article" date="2021" name="PeerJ">
        <title>Extensive microbial diversity within the chicken gut microbiome revealed by metagenomics and culture.</title>
        <authorList>
            <person name="Gilroy R."/>
            <person name="Ravi A."/>
            <person name="Getino M."/>
            <person name="Pursley I."/>
            <person name="Horton D.L."/>
            <person name="Alikhan N.F."/>
            <person name="Baker D."/>
            <person name="Gharbi K."/>
            <person name="Hall N."/>
            <person name="Watson M."/>
            <person name="Adriaenssens E.M."/>
            <person name="Foster-Nyarko E."/>
            <person name="Jarju S."/>
            <person name="Secka A."/>
            <person name="Antonio M."/>
            <person name="Oren A."/>
            <person name="Chaudhuri R.R."/>
            <person name="La Ragione R."/>
            <person name="Hildebrand F."/>
            <person name="Pallen M.J."/>
        </authorList>
    </citation>
    <scope>NUCLEOTIDE SEQUENCE</scope>
    <source>
        <strain evidence="14">ChiSjej5B23-6657</strain>
    </source>
</reference>
<dbReference type="InterPro" id="IPR050053">
    <property type="entry name" value="ATPase_alpha/beta_chains"/>
</dbReference>
<dbReference type="PANTHER" id="PTHR15184:SF71">
    <property type="entry name" value="ATP SYNTHASE SUBUNIT BETA, MITOCHONDRIAL"/>
    <property type="match status" value="1"/>
</dbReference>
<dbReference type="InterPro" id="IPR000194">
    <property type="entry name" value="ATPase_F1/V1/A1_a/bsu_nucl-bd"/>
</dbReference>
<dbReference type="InterPro" id="IPR003593">
    <property type="entry name" value="AAA+_ATPase"/>
</dbReference>
<dbReference type="Pfam" id="PF22919">
    <property type="entry name" value="ATP-synt_VA_C"/>
    <property type="match status" value="1"/>
</dbReference>
<evidence type="ECO:0000256" key="12">
    <source>
        <dbReference type="HAMAP-Rule" id="MF_01347"/>
    </source>
</evidence>
<feature type="binding site" evidence="12">
    <location>
        <begin position="154"/>
        <end position="161"/>
    </location>
    <ligand>
        <name>ATP</name>
        <dbReference type="ChEBI" id="CHEBI:30616"/>
    </ligand>
</feature>
<keyword evidence="12" id="KW-1003">Cell membrane</keyword>
<evidence type="ECO:0000256" key="7">
    <source>
        <dbReference type="ARBA" id="ARBA00022967"/>
    </source>
</evidence>
<dbReference type="Gene3D" id="3.40.50.300">
    <property type="entry name" value="P-loop containing nucleotide triphosphate hydrolases"/>
    <property type="match status" value="1"/>
</dbReference>
<keyword evidence="7 12" id="KW-1278">Translocase</keyword>
<proteinExistence type="inferred from homology"/>
<evidence type="ECO:0000313" key="14">
    <source>
        <dbReference type="EMBL" id="HIR71280.1"/>
    </source>
</evidence>
<keyword evidence="10 12" id="KW-0139">CF(1)</keyword>
<evidence type="ECO:0000256" key="5">
    <source>
        <dbReference type="ARBA" id="ARBA00022781"/>
    </source>
</evidence>
<dbReference type="CDD" id="cd18110">
    <property type="entry name" value="ATP-synt_F1_beta_C"/>
    <property type="match status" value="1"/>
</dbReference>